<sequence>MSSVSYPNMKMPSLYYKGVKAATEGVKDPVKTNDPSSMVSSTHPDLFEGNFTERKKWVDVKSFFGYGSFYVLHER</sequence>
<proteinExistence type="predicted"/>
<dbReference type="AlphaFoldDB" id="A0AAV5HRK6"/>
<gene>
    <name evidence="1" type="ORF">SLEP1_g3468</name>
</gene>
<keyword evidence="2" id="KW-1185">Reference proteome</keyword>
<evidence type="ECO:0000313" key="1">
    <source>
        <dbReference type="EMBL" id="GKU89315.1"/>
    </source>
</evidence>
<evidence type="ECO:0000313" key="2">
    <source>
        <dbReference type="Proteomes" id="UP001054252"/>
    </source>
</evidence>
<reference evidence="1 2" key="1">
    <citation type="journal article" date="2021" name="Commun. Biol.">
        <title>The genome of Shorea leprosula (Dipterocarpaceae) highlights the ecological relevance of drought in aseasonal tropical rainforests.</title>
        <authorList>
            <person name="Ng K.K.S."/>
            <person name="Kobayashi M.J."/>
            <person name="Fawcett J.A."/>
            <person name="Hatakeyama M."/>
            <person name="Paape T."/>
            <person name="Ng C.H."/>
            <person name="Ang C.C."/>
            <person name="Tnah L.H."/>
            <person name="Lee C.T."/>
            <person name="Nishiyama T."/>
            <person name="Sese J."/>
            <person name="O'Brien M.J."/>
            <person name="Copetti D."/>
            <person name="Mohd Noor M.I."/>
            <person name="Ong R.C."/>
            <person name="Putra M."/>
            <person name="Sireger I.Z."/>
            <person name="Indrioko S."/>
            <person name="Kosugi Y."/>
            <person name="Izuno A."/>
            <person name="Isagi Y."/>
            <person name="Lee S.L."/>
            <person name="Shimizu K.K."/>
        </authorList>
    </citation>
    <scope>NUCLEOTIDE SEQUENCE [LARGE SCALE GENOMIC DNA]</scope>
    <source>
        <strain evidence="1">214</strain>
    </source>
</reference>
<dbReference type="EMBL" id="BPVZ01000003">
    <property type="protein sequence ID" value="GKU89315.1"/>
    <property type="molecule type" value="Genomic_DNA"/>
</dbReference>
<accession>A0AAV5HRK6</accession>
<name>A0AAV5HRK6_9ROSI</name>
<comment type="caution">
    <text evidence="1">The sequence shown here is derived from an EMBL/GenBank/DDBJ whole genome shotgun (WGS) entry which is preliminary data.</text>
</comment>
<protein>
    <submittedName>
        <fullName evidence="1">Uncharacterized protein</fullName>
    </submittedName>
</protein>
<dbReference type="Proteomes" id="UP001054252">
    <property type="component" value="Unassembled WGS sequence"/>
</dbReference>
<organism evidence="1 2">
    <name type="scientific">Rubroshorea leprosula</name>
    <dbReference type="NCBI Taxonomy" id="152421"/>
    <lineage>
        <taxon>Eukaryota</taxon>
        <taxon>Viridiplantae</taxon>
        <taxon>Streptophyta</taxon>
        <taxon>Embryophyta</taxon>
        <taxon>Tracheophyta</taxon>
        <taxon>Spermatophyta</taxon>
        <taxon>Magnoliopsida</taxon>
        <taxon>eudicotyledons</taxon>
        <taxon>Gunneridae</taxon>
        <taxon>Pentapetalae</taxon>
        <taxon>rosids</taxon>
        <taxon>malvids</taxon>
        <taxon>Malvales</taxon>
        <taxon>Dipterocarpaceae</taxon>
        <taxon>Rubroshorea</taxon>
    </lineage>
</organism>